<accession>A0A314KST0</accession>
<evidence type="ECO:0000313" key="3">
    <source>
        <dbReference type="Proteomes" id="UP000187609"/>
    </source>
</evidence>
<dbReference type="AlphaFoldDB" id="A0A314KST0"/>
<sequence>MALLRFAFVLTVLLMTTTINVSWFSETHVLASRDIDRDLLGLEKRLLSPFKLMTCGRDCVYNDCKDDCWVCCRCVRSGCVL</sequence>
<dbReference type="EMBL" id="MJEQ01001072">
    <property type="protein sequence ID" value="OIT32380.1"/>
    <property type="molecule type" value="Genomic_DNA"/>
</dbReference>
<reference evidence="2" key="1">
    <citation type="submission" date="2016-11" db="EMBL/GenBank/DDBJ databases">
        <title>The genome of Nicotiana attenuata.</title>
        <authorList>
            <person name="Xu S."/>
            <person name="Brockmoeller T."/>
            <person name="Gaquerel E."/>
            <person name="Navarro A."/>
            <person name="Kuhl H."/>
            <person name="Gase K."/>
            <person name="Ling Z."/>
            <person name="Zhou W."/>
            <person name="Kreitzer C."/>
            <person name="Stanke M."/>
            <person name="Tang H."/>
            <person name="Lyons E."/>
            <person name="Pandey P."/>
            <person name="Pandey S.P."/>
            <person name="Timmermann B."/>
            <person name="Baldwin I.T."/>
        </authorList>
    </citation>
    <scope>NUCLEOTIDE SEQUENCE [LARGE SCALE GENOMIC DNA]</scope>
    <source>
        <strain evidence="2">UT</strain>
    </source>
</reference>
<dbReference type="Proteomes" id="UP000187609">
    <property type="component" value="Unassembled WGS sequence"/>
</dbReference>
<comment type="caution">
    <text evidence="2">The sequence shown here is derived from an EMBL/GenBank/DDBJ whole genome shotgun (WGS) entry which is preliminary data.</text>
</comment>
<evidence type="ECO:0000256" key="1">
    <source>
        <dbReference type="SAM" id="SignalP"/>
    </source>
</evidence>
<keyword evidence="3" id="KW-1185">Reference proteome</keyword>
<protein>
    <recommendedName>
        <fullName evidence="4">Carboxypeptidase A inhibitor-like domain-containing protein</fullName>
    </recommendedName>
</protein>
<feature type="signal peptide" evidence="1">
    <location>
        <begin position="1"/>
        <end position="18"/>
    </location>
</feature>
<organism evidence="2 3">
    <name type="scientific">Nicotiana attenuata</name>
    <name type="common">Coyote tobacco</name>
    <dbReference type="NCBI Taxonomy" id="49451"/>
    <lineage>
        <taxon>Eukaryota</taxon>
        <taxon>Viridiplantae</taxon>
        <taxon>Streptophyta</taxon>
        <taxon>Embryophyta</taxon>
        <taxon>Tracheophyta</taxon>
        <taxon>Spermatophyta</taxon>
        <taxon>Magnoliopsida</taxon>
        <taxon>eudicotyledons</taxon>
        <taxon>Gunneridae</taxon>
        <taxon>Pentapetalae</taxon>
        <taxon>asterids</taxon>
        <taxon>lamiids</taxon>
        <taxon>Solanales</taxon>
        <taxon>Solanaceae</taxon>
        <taxon>Nicotianoideae</taxon>
        <taxon>Nicotianeae</taxon>
        <taxon>Nicotiana</taxon>
    </lineage>
</organism>
<name>A0A314KST0_NICAT</name>
<dbReference type="Gramene" id="OIT32380">
    <property type="protein sequence ID" value="OIT32380"/>
    <property type="gene ID" value="A4A49_27980"/>
</dbReference>
<proteinExistence type="predicted"/>
<feature type="chain" id="PRO_5016281362" description="Carboxypeptidase A inhibitor-like domain-containing protein" evidence="1">
    <location>
        <begin position="19"/>
        <end position="81"/>
    </location>
</feature>
<evidence type="ECO:0000313" key="2">
    <source>
        <dbReference type="EMBL" id="OIT32380.1"/>
    </source>
</evidence>
<gene>
    <name evidence="2" type="ORF">A4A49_27980</name>
</gene>
<keyword evidence="1" id="KW-0732">Signal</keyword>
<evidence type="ECO:0008006" key="4">
    <source>
        <dbReference type="Google" id="ProtNLM"/>
    </source>
</evidence>